<dbReference type="InterPro" id="IPR041489">
    <property type="entry name" value="PDZ_6"/>
</dbReference>
<dbReference type="Pfam" id="PF17820">
    <property type="entry name" value="PDZ_6"/>
    <property type="match status" value="1"/>
</dbReference>
<keyword evidence="1" id="KW-0378">Hydrolase</keyword>
<dbReference type="Pfam" id="PF05580">
    <property type="entry name" value="Peptidase_S55"/>
    <property type="match status" value="1"/>
</dbReference>
<dbReference type="SMART" id="SM00228">
    <property type="entry name" value="PDZ"/>
    <property type="match status" value="1"/>
</dbReference>
<dbReference type="InterPro" id="IPR036034">
    <property type="entry name" value="PDZ_sf"/>
</dbReference>
<protein>
    <submittedName>
        <fullName evidence="3">Stage IV sporulation protein B</fullName>
    </submittedName>
</protein>
<keyword evidence="1" id="KW-0720">Serine protease</keyword>
<dbReference type="NCBIfam" id="TIGR02860">
    <property type="entry name" value="spore_IV_B"/>
    <property type="match status" value="1"/>
</dbReference>
<comment type="caution">
    <text evidence="3">The sequence shown here is derived from an EMBL/GenBank/DDBJ whole genome shotgun (WGS) entry which is preliminary data.</text>
</comment>
<dbReference type="SUPFAM" id="SSF50494">
    <property type="entry name" value="Trypsin-like serine proteases"/>
    <property type="match status" value="1"/>
</dbReference>
<dbReference type="InterPro" id="IPR008763">
    <property type="entry name" value="Peptidase_S55"/>
</dbReference>
<evidence type="ECO:0000259" key="2">
    <source>
        <dbReference type="PROSITE" id="PS51494"/>
    </source>
</evidence>
<dbReference type="Gene3D" id="2.30.42.10">
    <property type="match status" value="1"/>
</dbReference>
<keyword evidence="1" id="KW-0645">Protease</keyword>
<sequence>MKMNRISAKKFFGFLLVLLITLGSTTTTFRQFTNFPREIRLLQGEWRKLQLSMPVTATANVSNPAVLHVNGAANARVPLDLKQPMTLLPQAVGKTQLTLKLFGKLPIKQVDVQVYPQLKVVPGGQSIGVKLRSDGALVVGHHVVHSKNKEVKSPAEQADIRVGDYLVRMNGKPVKQIRDVADAVNQAGKEKRVLNMVVMREGKKRTVSIRPVFDEKEQMYRLGLYIRDSAAGVGTLTFYDPAHQVYGALGHVITDMDTGQPIRVGDGKIVQSSVTSIQKGESGEPGEKRAIFFQENQVLGNIKKNTPFGIFGQLGDMPGAGEAKQAIPVALADQVKEGPAKILTVVEGQKVEAFDIQILHALRQKYPATKGLIIKVTDPRLLKKTGGIVQGMSGSPILQNGKLVGAVTHVFVNDPTSGYGTFIEWMLQDAGVMQTSAGTLSGPAVFCVTITENWERKAGEIDQRVDQTIQQNGGFHRCGNVDGKRVAGFSFR</sequence>
<reference evidence="3 4" key="1">
    <citation type="submission" date="2018-03" db="EMBL/GenBank/DDBJ databases">
        <title>Genomic Encyclopedia of Archaeal and Bacterial Type Strains, Phase II (KMG-II): from individual species to whole genera.</title>
        <authorList>
            <person name="Goeker M."/>
        </authorList>
    </citation>
    <scope>NUCLEOTIDE SEQUENCE [LARGE SCALE GENOMIC DNA]</scope>
    <source>
        <strain evidence="3 4">RHA1</strain>
    </source>
</reference>
<dbReference type="PROSITE" id="PS51494">
    <property type="entry name" value="SPOIVB"/>
    <property type="match status" value="1"/>
</dbReference>
<evidence type="ECO:0000313" key="4">
    <source>
        <dbReference type="Proteomes" id="UP000238836"/>
    </source>
</evidence>
<dbReference type="Proteomes" id="UP000238836">
    <property type="component" value="Unassembled WGS sequence"/>
</dbReference>
<keyword evidence="4" id="KW-1185">Reference proteome</keyword>
<evidence type="ECO:0000256" key="1">
    <source>
        <dbReference type="ARBA" id="ARBA00022825"/>
    </source>
</evidence>
<name>A0ABX5ELR5_9BACL</name>
<gene>
    <name evidence="3" type="ORF">CLV36_11077</name>
</gene>
<dbReference type="InterPro" id="IPR009003">
    <property type="entry name" value="Peptidase_S1_PA"/>
</dbReference>
<proteinExistence type="predicted"/>
<feature type="domain" description="Peptidase S55" evidence="2">
    <location>
        <begin position="203"/>
        <end position="442"/>
    </location>
</feature>
<dbReference type="InterPro" id="IPR001478">
    <property type="entry name" value="PDZ"/>
</dbReference>
<dbReference type="InterPro" id="IPR014219">
    <property type="entry name" value="SpoIVB"/>
</dbReference>
<dbReference type="EMBL" id="PVTZ01000010">
    <property type="protein sequence ID" value="PRZ13030.1"/>
    <property type="molecule type" value="Genomic_DNA"/>
</dbReference>
<accession>A0ABX5ELR5</accession>
<evidence type="ECO:0000313" key="3">
    <source>
        <dbReference type="EMBL" id="PRZ13030.1"/>
    </source>
</evidence>
<dbReference type="SUPFAM" id="SSF50156">
    <property type="entry name" value="PDZ domain-like"/>
    <property type="match status" value="1"/>
</dbReference>
<organism evidence="3 4">
    <name type="scientific">Laceyella sediminis</name>
    <dbReference type="NCBI Taxonomy" id="573074"/>
    <lineage>
        <taxon>Bacteria</taxon>
        <taxon>Bacillati</taxon>
        <taxon>Bacillota</taxon>
        <taxon>Bacilli</taxon>
        <taxon>Bacillales</taxon>
        <taxon>Thermoactinomycetaceae</taxon>
        <taxon>Laceyella</taxon>
    </lineage>
</organism>